<feature type="transmembrane region" description="Helical" evidence="1">
    <location>
        <begin position="199"/>
        <end position="221"/>
    </location>
</feature>
<evidence type="ECO:0000313" key="2">
    <source>
        <dbReference type="EMBL" id="TXD38076.1"/>
    </source>
</evidence>
<reference evidence="2 3" key="1">
    <citation type="submission" date="2019-08" db="EMBL/GenBank/DDBJ databases">
        <title>Bradymonadales sp. TMQ4.</title>
        <authorList>
            <person name="Liang Q."/>
        </authorList>
    </citation>
    <scope>NUCLEOTIDE SEQUENCE [LARGE SCALE GENOMIC DNA]</scope>
    <source>
        <strain evidence="2 3">TMQ4</strain>
    </source>
</reference>
<organism evidence="2 3">
    <name type="scientific">Lujinxingia vulgaris</name>
    <dbReference type="NCBI Taxonomy" id="2600176"/>
    <lineage>
        <taxon>Bacteria</taxon>
        <taxon>Deltaproteobacteria</taxon>
        <taxon>Bradymonadales</taxon>
        <taxon>Lujinxingiaceae</taxon>
        <taxon>Lujinxingia</taxon>
    </lineage>
</organism>
<keyword evidence="1" id="KW-0472">Membrane</keyword>
<feature type="transmembrane region" description="Helical" evidence="1">
    <location>
        <begin position="291"/>
        <end position="315"/>
    </location>
</feature>
<dbReference type="EMBL" id="VOSM01000002">
    <property type="protein sequence ID" value="TXD38076.1"/>
    <property type="molecule type" value="Genomic_DNA"/>
</dbReference>
<dbReference type="AlphaFoldDB" id="A0A5C6X9N0"/>
<proteinExistence type="predicted"/>
<name>A0A5C6X9N0_9DELT</name>
<keyword evidence="1" id="KW-1133">Transmembrane helix</keyword>
<dbReference type="Proteomes" id="UP000321412">
    <property type="component" value="Unassembled WGS sequence"/>
</dbReference>
<feature type="transmembrane region" description="Helical" evidence="1">
    <location>
        <begin position="21"/>
        <end position="38"/>
    </location>
</feature>
<feature type="transmembrane region" description="Helical" evidence="1">
    <location>
        <begin position="87"/>
        <end position="108"/>
    </location>
</feature>
<sequence length="346" mass="37274">MDSKEWIDALRRLGKARANQLGLIVLALVAVAGLSAFLGEMSAITLLGVAVIALGLLFLAIRRRDDDTPATEPRSAFGRWLREVRRVWLASHWDLGLIAAASAGVWMLTAHVMKTYAPTFVDAIPLKILAAVAIAWVYGTAQLLAHHNTESGESTPLKDVIKLSSFRFGTVVIGVLIYAAAFDFAYIYKLLGVPEFMDVPLAIAGGLITGVMLPYVSILMVERKNPIQALQRNIDLVTGRWGLMFVFLVLTWFAFIFVALAAGALIVSAIYTVGLLTPMLVGTAAAPVALLGVLGILVAAWVLLSFYSLPVFVVFPVATYRVLTQHNEAKSPEKRAGESADAVAAL</sequence>
<feature type="transmembrane region" description="Helical" evidence="1">
    <location>
        <begin position="166"/>
        <end position="187"/>
    </location>
</feature>
<comment type="caution">
    <text evidence="2">The sequence shown here is derived from an EMBL/GenBank/DDBJ whole genome shotgun (WGS) entry which is preliminary data.</text>
</comment>
<keyword evidence="3" id="KW-1185">Reference proteome</keyword>
<protein>
    <submittedName>
        <fullName evidence="2">Uncharacterized protein</fullName>
    </submittedName>
</protein>
<feature type="transmembrane region" description="Helical" evidence="1">
    <location>
        <begin position="128"/>
        <end position="145"/>
    </location>
</feature>
<dbReference type="RefSeq" id="WP_146980022.1">
    <property type="nucleotide sequence ID" value="NZ_VOSM01000002.1"/>
</dbReference>
<keyword evidence="1" id="KW-0812">Transmembrane</keyword>
<evidence type="ECO:0000313" key="3">
    <source>
        <dbReference type="Proteomes" id="UP000321412"/>
    </source>
</evidence>
<dbReference type="OrthoDB" id="5509712at2"/>
<gene>
    <name evidence="2" type="ORF">FRC98_04045</name>
</gene>
<evidence type="ECO:0000256" key="1">
    <source>
        <dbReference type="SAM" id="Phobius"/>
    </source>
</evidence>
<accession>A0A5C6X9N0</accession>
<feature type="transmembrane region" description="Helical" evidence="1">
    <location>
        <begin position="44"/>
        <end position="61"/>
    </location>
</feature>
<feature type="transmembrane region" description="Helical" evidence="1">
    <location>
        <begin position="242"/>
        <end position="271"/>
    </location>
</feature>